<organism evidence="1 2">
    <name type="scientific">Ogataea polymorpha</name>
    <dbReference type="NCBI Taxonomy" id="460523"/>
    <lineage>
        <taxon>Eukaryota</taxon>
        <taxon>Fungi</taxon>
        <taxon>Dikarya</taxon>
        <taxon>Ascomycota</taxon>
        <taxon>Saccharomycotina</taxon>
        <taxon>Pichiomycetes</taxon>
        <taxon>Pichiales</taxon>
        <taxon>Pichiaceae</taxon>
        <taxon>Ogataea</taxon>
    </lineage>
</organism>
<comment type="caution">
    <text evidence="1">The sequence shown here is derived from an EMBL/GenBank/DDBJ whole genome shotgun (WGS) entry which is preliminary data.</text>
</comment>
<dbReference type="EMBL" id="JAEUBD010000983">
    <property type="protein sequence ID" value="KAH3670242.1"/>
    <property type="molecule type" value="Genomic_DNA"/>
</dbReference>
<evidence type="ECO:0000313" key="2">
    <source>
        <dbReference type="Proteomes" id="UP000788993"/>
    </source>
</evidence>
<dbReference type="AlphaFoldDB" id="A0A9P8PFD7"/>
<dbReference type="Proteomes" id="UP000788993">
    <property type="component" value="Unassembled WGS sequence"/>
</dbReference>
<reference evidence="1" key="2">
    <citation type="submission" date="2021-01" db="EMBL/GenBank/DDBJ databases">
        <authorList>
            <person name="Schikora-Tamarit M.A."/>
        </authorList>
    </citation>
    <scope>NUCLEOTIDE SEQUENCE</scope>
    <source>
        <strain evidence="1">NCAIM Y.01608</strain>
    </source>
</reference>
<accession>A0A9P8PFD7</accession>
<keyword evidence="2" id="KW-1185">Reference proteome</keyword>
<sequence length="166" mass="17418">MADPMRFLDTFSSTNASTSDLSTFLTVSAGTMAAATTLLPRPSIQLMAAAFLSVHLANLEVELNALFITFCPSSESSHILAAPLRASVGKEIHGPLVIPSLVKTVWTPPPALMALQPLIVEATKHPSVVAIGMWYGTPSIIMGPATPTGIGIKPITFSQHAPNTLS</sequence>
<protein>
    <submittedName>
        <fullName evidence="1">Uncharacterized protein</fullName>
    </submittedName>
</protein>
<reference evidence="1" key="1">
    <citation type="journal article" date="2021" name="Open Biol.">
        <title>Shared evolutionary footprints suggest mitochondrial oxidative damage underlies multiple complex I losses in fungi.</title>
        <authorList>
            <person name="Schikora-Tamarit M.A."/>
            <person name="Marcet-Houben M."/>
            <person name="Nosek J."/>
            <person name="Gabaldon T."/>
        </authorList>
    </citation>
    <scope>NUCLEOTIDE SEQUENCE</scope>
    <source>
        <strain evidence="1">NCAIM Y.01608</strain>
    </source>
</reference>
<gene>
    <name evidence="1" type="ORF">OGATHE_003055</name>
</gene>
<proteinExistence type="predicted"/>
<evidence type="ECO:0000313" key="1">
    <source>
        <dbReference type="EMBL" id="KAH3670242.1"/>
    </source>
</evidence>
<name>A0A9P8PFD7_9ASCO</name>